<reference evidence="1 2" key="1">
    <citation type="submission" date="2017-02" db="EMBL/GenBank/DDBJ databases">
        <authorList>
            <person name="Peterson S.W."/>
        </authorList>
    </citation>
    <scope>NUCLEOTIDE SEQUENCE [LARGE SCALE GENOMIC DNA]</scope>
    <source>
        <strain evidence="1 2">B Mb 05.01</strain>
    </source>
</reference>
<sequence length="81" mass="8485">MPLAAGVLARVGFVLPMSVGAILMSLSTIVVALNAHDDHLKHCVLDAAKLSDVLDAAKLSDEAAHEKIQEATAAVNRLIRS</sequence>
<dbReference type="Proteomes" id="UP000196320">
    <property type="component" value="Unassembled WGS sequence"/>
</dbReference>
<accession>A0A1R4KKQ3</accession>
<name>A0A1R4KKQ3_9MICO</name>
<evidence type="ECO:0000313" key="2">
    <source>
        <dbReference type="Proteomes" id="UP000196320"/>
    </source>
</evidence>
<keyword evidence="2" id="KW-1185">Reference proteome</keyword>
<dbReference type="AlphaFoldDB" id="A0A1R4KKQ3"/>
<dbReference type="EMBL" id="FUKO01000034">
    <property type="protein sequence ID" value="SJN44868.1"/>
    <property type="molecule type" value="Genomic_DNA"/>
</dbReference>
<evidence type="ECO:0000313" key="1">
    <source>
        <dbReference type="EMBL" id="SJN44868.1"/>
    </source>
</evidence>
<organism evidence="1 2">
    <name type="scientific">Microbacterium esteraromaticum</name>
    <dbReference type="NCBI Taxonomy" id="57043"/>
    <lineage>
        <taxon>Bacteria</taxon>
        <taxon>Bacillati</taxon>
        <taxon>Actinomycetota</taxon>
        <taxon>Actinomycetes</taxon>
        <taxon>Micrococcales</taxon>
        <taxon>Microbacteriaceae</taxon>
        <taxon>Microbacterium</taxon>
    </lineage>
</organism>
<proteinExistence type="predicted"/>
<protein>
    <submittedName>
        <fullName evidence="1">Repressor CsoR of the copZA operon</fullName>
    </submittedName>
</protein>
<gene>
    <name evidence="1" type="ORF">FM104_13650</name>
</gene>